<dbReference type="Proteomes" id="UP001598251">
    <property type="component" value="Unassembled WGS sequence"/>
</dbReference>
<dbReference type="PROSITE" id="PS51084">
    <property type="entry name" value="HIT_2"/>
    <property type="match status" value="1"/>
</dbReference>
<comment type="caution">
    <text evidence="4">The sequence shown here is derived from an EMBL/GenBank/DDBJ whole genome shotgun (WGS) entry which is preliminary data.</text>
</comment>
<dbReference type="RefSeq" id="WP_382830930.1">
    <property type="nucleotide sequence ID" value="NZ_JBHXLY010000046.1"/>
</dbReference>
<evidence type="ECO:0000256" key="2">
    <source>
        <dbReference type="SAM" id="MobiDB-lite"/>
    </source>
</evidence>
<reference evidence="4 5" key="1">
    <citation type="submission" date="2024-09" db="EMBL/GenBank/DDBJ databases">
        <title>The Natural Products Discovery Center: Release of the First 8490 Sequenced Strains for Exploring Actinobacteria Biosynthetic Diversity.</title>
        <authorList>
            <person name="Kalkreuter E."/>
            <person name="Kautsar S.A."/>
            <person name="Yang D."/>
            <person name="Bader C.D."/>
            <person name="Teijaro C.N."/>
            <person name="Fluegel L."/>
            <person name="Davis C.M."/>
            <person name="Simpson J.R."/>
            <person name="Lauterbach L."/>
            <person name="Steele A.D."/>
            <person name="Gui C."/>
            <person name="Meng S."/>
            <person name="Li G."/>
            <person name="Viehrig K."/>
            <person name="Ye F."/>
            <person name="Su P."/>
            <person name="Kiefer A.F."/>
            <person name="Nichols A."/>
            <person name="Cepeda A.J."/>
            <person name="Yan W."/>
            <person name="Fan B."/>
            <person name="Jiang Y."/>
            <person name="Adhikari A."/>
            <person name="Zheng C.-J."/>
            <person name="Schuster L."/>
            <person name="Cowan T.M."/>
            <person name="Smanski M.J."/>
            <person name="Chevrette M.G."/>
            <person name="De Carvalho L.P.S."/>
            <person name="Shen B."/>
        </authorList>
    </citation>
    <scope>NUCLEOTIDE SEQUENCE [LARGE SCALE GENOMIC DNA]</scope>
    <source>
        <strain evidence="4 5">NPDC058546</strain>
    </source>
</reference>
<dbReference type="SUPFAM" id="SSF54197">
    <property type="entry name" value="HIT-like"/>
    <property type="match status" value="1"/>
</dbReference>
<gene>
    <name evidence="4" type="ORF">ACFWSS_32310</name>
</gene>
<keyword evidence="4" id="KW-0808">Transferase</keyword>
<evidence type="ECO:0000256" key="1">
    <source>
        <dbReference type="PROSITE-ProRule" id="PRU00464"/>
    </source>
</evidence>
<dbReference type="GO" id="GO:0032259">
    <property type="term" value="P:methylation"/>
    <property type="evidence" value="ECO:0007669"/>
    <property type="project" value="UniProtKB-KW"/>
</dbReference>
<evidence type="ECO:0000313" key="5">
    <source>
        <dbReference type="Proteomes" id="UP001598251"/>
    </source>
</evidence>
<dbReference type="GO" id="GO:0008168">
    <property type="term" value="F:methyltransferase activity"/>
    <property type="evidence" value="ECO:0007669"/>
    <property type="project" value="UniProtKB-KW"/>
</dbReference>
<feature type="short sequence motif" description="Histidine triad motif" evidence="1">
    <location>
        <begin position="318"/>
        <end position="322"/>
    </location>
</feature>
<keyword evidence="5" id="KW-1185">Reference proteome</keyword>
<dbReference type="PANTHER" id="PTHR46648:SF1">
    <property type="entry name" value="ADENOSINE 5'-MONOPHOSPHORAMIDASE HNT1"/>
    <property type="match status" value="1"/>
</dbReference>
<dbReference type="PRINTS" id="PR00332">
    <property type="entry name" value="HISTRIAD"/>
</dbReference>
<sequence length="350" mass="37674">MTPRLTRKRRAALLRAAAHPRGNIDPRTVSKADEIALETLGFADSIDDCGHVQGAPDPEGEHRGHPHLFRITTAGRNEIAADTATPCATPDKGRSAPAAAGGGPDTMTQPTTPDPLDVRREIDRLQRESDRLLIATAARSAFEDLVDQHDAMQRQGDNSPEADAVREEAAEYLSGRRPVPPPVRPGELITHARDRVAVLARLAEAGVEEAALGIAEAEAELAKELHKVRADCAFCAIAAGTAPASVVRDWGDVLAIRPRGGVAEGHLLVIPRRHVEDAGTDPKLSGRVMECAAEFMAEHVNANIITSKGDAATQTVYHLHMHLLPRTADDELPLPWTPQQEAARRTEGNR</sequence>
<evidence type="ECO:0000313" key="4">
    <source>
        <dbReference type="EMBL" id="MFD4217560.1"/>
    </source>
</evidence>
<name>A0ABW6ERR0_9ACTN</name>
<dbReference type="Pfam" id="PF01230">
    <property type="entry name" value="HIT"/>
    <property type="match status" value="1"/>
</dbReference>
<feature type="region of interest" description="Disordered" evidence="2">
    <location>
        <begin position="329"/>
        <end position="350"/>
    </location>
</feature>
<dbReference type="EMBL" id="JBHXOF010000033">
    <property type="protein sequence ID" value="MFD4217560.1"/>
    <property type="molecule type" value="Genomic_DNA"/>
</dbReference>
<feature type="compositionally biased region" description="Low complexity" evidence="2">
    <location>
        <begin position="105"/>
        <end position="115"/>
    </location>
</feature>
<dbReference type="InterPro" id="IPR011146">
    <property type="entry name" value="HIT-like"/>
</dbReference>
<feature type="region of interest" description="Disordered" evidence="2">
    <location>
        <begin position="83"/>
        <end position="116"/>
    </location>
</feature>
<keyword evidence="4" id="KW-0489">Methyltransferase</keyword>
<protein>
    <submittedName>
        <fullName evidence="4">HIT family protein</fullName>
        <ecNumber evidence="4">2.1.1.-</ecNumber>
    </submittedName>
</protein>
<proteinExistence type="predicted"/>
<dbReference type="EC" id="2.1.1.-" evidence="4"/>
<dbReference type="InterPro" id="IPR001310">
    <property type="entry name" value="Histidine_triad_HIT"/>
</dbReference>
<dbReference type="InterPro" id="IPR036265">
    <property type="entry name" value="HIT-like_sf"/>
</dbReference>
<dbReference type="Gene3D" id="3.30.428.10">
    <property type="entry name" value="HIT-like"/>
    <property type="match status" value="1"/>
</dbReference>
<feature type="domain" description="HIT" evidence="3">
    <location>
        <begin position="233"/>
        <end position="333"/>
    </location>
</feature>
<dbReference type="PANTHER" id="PTHR46648">
    <property type="entry name" value="HIT FAMILY PROTEIN 1"/>
    <property type="match status" value="1"/>
</dbReference>
<accession>A0ABW6ERR0</accession>
<organism evidence="4 5">
    <name type="scientific">Streptomyces sindenensis</name>
    <dbReference type="NCBI Taxonomy" id="67363"/>
    <lineage>
        <taxon>Bacteria</taxon>
        <taxon>Bacillati</taxon>
        <taxon>Actinomycetota</taxon>
        <taxon>Actinomycetes</taxon>
        <taxon>Kitasatosporales</taxon>
        <taxon>Streptomycetaceae</taxon>
        <taxon>Streptomyces</taxon>
    </lineage>
</organism>
<evidence type="ECO:0000259" key="3">
    <source>
        <dbReference type="PROSITE" id="PS51084"/>
    </source>
</evidence>